<dbReference type="Gene3D" id="3.90.460.10">
    <property type="entry name" value="Ferredoxin thioredoxin reductase catalytic beta subunit"/>
    <property type="match status" value="1"/>
</dbReference>
<dbReference type="EMBL" id="DVOB01000120">
    <property type="protein sequence ID" value="HIU96124.1"/>
    <property type="molecule type" value="Genomic_DNA"/>
</dbReference>
<protein>
    <submittedName>
        <fullName evidence="1">Ferredoxin thioredoxin reductase catalytic beta chain</fullName>
    </submittedName>
</protein>
<dbReference type="InterPro" id="IPR036644">
    <property type="entry name" value="FTR_bsu_sf"/>
</dbReference>
<gene>
    <name evidence="1" type="ORF">IAD25_05355</name>
</gene>
<evidence type="ECO:0000313" key="2">
    <source>
        <dbReference type="Proteomes" id="UP000824130"/>
    </source>
</evidence>
<reference evidence="1" key="1">
    <citation type="submission" date="2020-10" db="EMBL/GenBank/DDBJ databases">
        <authorList>
            <person name="Gilroy R."/>
        </authorList>
    </citation>
    <scope>NUCLEOTIDE SEQUENCE</scope>
    <source>
        <strain evidence="1">ChiSjej4B22-8349</strain>
    </source>
</reference>
<sequence>MAVRLNEDKELVARIREGLKQKNGYCPCRLEIKPENKCICQEFKDQMADPDFEGYCHCMLYYKSKD</sequence>
<dbReference type="SUPFAM" id="SSF57662">
    <property type="entry name" value="Ferredoxin thioredoxin reductase (FTR), catalytic beta chain"/>
    <property type="match status" value="1"/>
</dbReference>
<accession>A0A9D1N7C2</accession>
<evidence type="ECO:0000313" key="1">
    <source>
        <dbReference type="EMBL" id="HIU96124.1"/>
    </source>
</evidence>
<organism evidence="1 2">
    <name type="scientific">Candidatus Allocopromorpha excrementipullorum</name>
    <dbReference type="NCBI Taxonomy" id="2840743"/>
    <lineage>
        <taxon>Bacteria</taxon>
        <taxon>Bacillati</taxon>
        <taxon>Bacillota</taxon>
        <taxon>Clostridia</taxon>
        <taxon>Eubacteriales</taxon>
        <taxon>Eubacteriaceae</taxon>
        <taxon>Eubacteriaceae incertae sedis</taxon>
        <taxon>Candidatus Allocopromorpha</taxon>
    </lineage>
</organism>
<reference evidence="1" key="2">
    <citation type="journal article" date="2021" name="PeerJ">
        <title>Extensive microbial diversity within the chicken gut microbiome revealed by metagenomics and culture.</title>
        <authorList>
            <person name="Gilroy R."/>
            <person name="Ravi A."/>
            <person name="Getino M."/>
            <person name="Pursley I."/>
            <person name="Horton D.L."/>
            <person name="Alikhan N.F."/>
            <person name="Baker D."/>
            <person name="Gharbi K."/>
            <person name="Hall N."/>
            <person name="Watson M."/>
            <person name="Adriaenssens E.M."/>
            <person name="Foster-Nyarko E."/>
            <person name="Jarju S."/>
            <person name="Secka A."/>
            <person name="Antonio M."/>
            <person name="Oren A."/>
            <person name="Chaudhuri R.R."/>
            <person name="La Ragione R."/>
            <person name="Hildebrand F."/>
            <person name="Pallen M.J."/>
        </authorList>
    </citation>
    <scope>NUCLEOTIDE SEQUENCE</scope>
    <source>
        <strain evidence="1">ChiSjej4B22-8349</strain>
    </source>
</reference>
<dbReference type="Proteomes" id="UP000824130">
    <property type="component" value="Unassembled WGS sequence"/>
</dbReference>
<name>A0A9D1N7C2_9FIRM</name>
<dbReference type="GO" id="GO:0016730">
    <property type="term" value="F:oxidoreductase activity, acting on iron-sulfur proteins as donors"/>
    <property type="evidence" value="ECO:0007669"/>
    <property type="project" value="InterPro"/>
</dbReference>
<dbReference type="AlphaFoldDB" id="A0A9D1N7C2"/>
<proteinExistence type="predicted"/>
<comment type="caution">
    <text evidence="1">The sequence shown here is derived from an EMBL/GenBank/DDBJ whole genome shotgun (WGS) entry which is preliminary data.</text>
</comment>